<keyword evidence="3" id="KW-0808">Transferase</keyword>
<evidence type="ECO:0000313" key="7">
    <source>
        <dbReference type="Proteomes" id="UP000636709"/>
    </source>
</evidence>
<keyword evidence="4" id="KW-0949">S-adenosyl-L-methionine</keyword>
<comment type="similarity">
    <text evidence="1">Belongs to the methyltransferase superfamily. RsmH family.</text>
</comment>
<dbReference type="InterPro" id="IPR029063">
    <property type="entry name" value="SAM-dependent_MTases_sf"/>
</dbReference>
<keyword evidence="7" id="KW-1185">Reference proteome</keyword>
<feature type="region of interest" description="Disordered" evidence="5">
    <location>
        <begin position="102"/>
        <end position="133"/>
    </location>
</feature>
<evidence type="ECO:0000256" key="1">
    <source>
        <dbReference type="ARBA" id="ARBA00010396"/>
    </source>
</evidence>
<dbReference type="Gene3D" id="3.40.50.150">
    <property type="entry name" value="Vaccinia Virus protein VP39"/>
    <property type="match status" value="1"/>
</dbReference>
<dbReference type="Gene3D" id="1.10.150.170">
    <property type="entry name" value="Putative methyltransferase TM0872, insert domain"/>
    <property type="match status" value="1"/>
</dbReference>
<dbReference type="GO" id="GO:0071424">
    <property type="term" value="F:rRNA (cytosine-N4-)-methyltransferase activity"/>
    <property type="evidence" value="ECO:0007669"/>
    <property type="project" value="TreeGrafter"/>
</dbReference>
<evidence type="ECO:0000256" key="2">
    <source>
        <dbReference type="ARBA" id="ARBA00022603"/>
    </source>
</evidence>
<evidence type="ECO:0000256" key="5">
    <source>
        <dbReference type="SAM" id="MobiDB-lite"/>
    </source>
</evidence>
<evidence type="ECO:0000313" key="6">
    <source>
        <dbReference type="EMBL" id="KAF8677077.1"/>
    </source>
</evidence>
<protein>
    <submittedName>
        <fullName evidence="6">Uncharacterized protein</fullName>
    </submittedName>
</protein>
<dbReference type="HAMAP" id="MF_01007">
    <property type="entry name" value="16SrRNA_methyltr_H"/>
    <property type="match status" value="1"/>
</dbReference>
<evidence type="ECO:0000256" key="3">
    <source>
        <dbReference type="ARBA" id="ARBA00022679"/>
    </source>
</evidence>
<comment type="caution">
    <text evidence="6">The sequence shown here is derived from an EMBL/GenBank/DDBJ whole genome shotgun (WGS) entry which is preliminary data.</text>
</comment>
<sequence>MKKKVVRDRVVPAVKAVCLSEPSASESDGAQPSPWRAPRLFIHASRRPPALAAATAAMAAARRLFSFHLALQPRAPARPLAAASVGVATPHRRGKHDAVACKATGKAKPKSKAKAGSNNKGGERRPLEEHLKRRTRSAAAFDAGLYGRHGHAHHVPVLLGEVLAAFRRPRPLRSFVDCTLGAAGHSLAMMEAHPEMELYVGMDVDPTALEIGRGHIEAFLAGREANRGEDSSLQGTLRAYTHVKNFKYIKQVLGSVDESLAVGSSGVDGILIDLGMSSMQVNRSNRGFSVLQDGPLDMRMDPKATLRAEDILNSWPELEVGRVLRDYGEESNWRFLQKQIIKAREMGGLHSTGDLVKLIQRKCNISKGRQGWIKTATRVFQALRIAVNDELRVLEDSLHSSFDCLETGGRLAVISFHSLEDRIVKKTFLELIHGGEVDDEEDDVDDLAFPDIGDEDESWFNQRVQGRNGIVLTKRPITPSQEEEKLNQRCRSAKLRVIQKA</sequence>
<dbReference type="SUPFAM" id="SSF53335">
    <property type="entry name" value="S-adenosyl-L-methionine-dependent methyltransferases"/>
    <property type="match status" value="1"/>
</dbReference>
<dbReference type="PANTHER" id="PTHR11265:SF0">
    <property type="entry name" value="12S RRNA N4-METHYLCYTIDINE METHYLTRANSFERASE"/>
    <property type="match status" value="1"/>
</dbReference>
<dbReference type="FunFam" id="1.10.150.170:FF:000004">
    <property type="entry name" value="Ribosomal RNA small subunit methyltransferase H"/>
    <property type="match status" value="1"/>
</dbReference>
<evidence type="ECO:0000256" key="4">
    <source>
        <dbReference type="ARBA" id="ARBA00022691"/>
    </source>
</evidence>
<dbReference type="Proteomes" id="UP000636709">
    <property type="component" value="Unassembled WGS sequence"/>
</dbReference>
<dbReference type="PANTHER" id="PTHR11265">
    <property type="entry name" value="S-ADENOSYL-METHYLTRANSFERASE MRAW"/>
    <property type="match status" value="1"/>
</dbReference>
<dbReference type="AlphaFoldDB" id="A0A835EDI1"/>
<dbReference type="NCBIfam" id="TIGR00006">
    <property type="entry name" value="16S rRNA (cytosine(1402)-N(4))-methyltransferase RsmH"/>
    <property type="match status" value="1"/>
</dbReference>
<proteinExistence type="inferred from homology"/>
<keyword evidence="2" id="KW-0489">Methyltransferase</keyword>
<gene>
    <name evidence="6" type="ORF">HU200_046538</name>
</gene>
<feature type="compositionally biased region" description="Basic and acidic residues" evidence="5">
    <location>
        <begin position="121"/>
        <end position="131"/>
    </location>
</feature>
<accession>A0A835EDI1</accession>
<dbReference type="GO" id="GO:0070475">
    <property type="term" value="P:rRNA base methylation"/>
    <property type="evidence" value="ECO:0007669"/>
    <property type="project" value="TreeGrafter"/>
</dbReference>
<dbReference type="InterPro" id="IPR002903">
    <property type="entry name" value="RsmH"/>
</dbReference>
<dbReference type="Pfam" id="PF01795">
    <property type="entry name" value="Methyltransf_5"/>
    <property type="match status" value="1"/>
</dbReference>
<dbReference type="FunFam" id="3.40.50.150:FF:000239">
    <property type="entry name" value="Ribosomal RNA small subunit methyltransferase H"/>
    <property type="match status" value="1"/>
</dbReference>
<dbReference type="OrthoDB" id="439808at2759"/>
<dbReference type="SUPFAM" id="SSF81799">
    <property type="entry name" value="Putative methyltransferase TM0872, insert domain"/>
    <property type="match status" value="1"/>
</dbReference>
<dbReference type="EMBL" id="JACEFO010002150">
    <property type="protein sequence ID" value="KAF8677077.1"/>
    <property type="molecule type" value="Genomic_DNA"/>
</dbReference>
<organism evidence="6 7">
    <name type="scientific">Digitaria exilis</name>
    <dbReference type="NCBI Taxonomy" id="1010633"/>
    <lineage>
        <taxon>Eukaryota</taxon>
        <taxon>Viridiplantae</taxon>
        <taxon>Streptophyta</taxon>
        <taxon>Embryophyta</taxon>
        <taxon>Tracheophyta</taxon>
        <taxon>Spermatophyta</taxon>
        <taxon>Magnoliopsida</taxon>
        <taxon>Liliopsida</taxon>
        <taxon>Poales</taxon>
        <taxon>Poaceae</taxon>
        <taxon>PACMAD clade</taxon>
        <taxon>Panicoideae</taxon>
        <taxon>Panicodae</taxon>
        <taxon>Paniceae</taxon>
        <taxon>Anthephorinae</taxon>
        <taxon>Digitaria</taxon>
    </lineage>
</organism>
<name>A0A835EDI1_9POAL</name>
<reference evidence="6" key="1">
    <citation type="submission" date="2020-07" db="EMBL/GenBank/DDBJ databases">
        <title>Genome sequence and genetic diversity analysis of an under-domesticated orphan crop, white fonio (Digitaria exilis).</title>
        <authorList>
            <person name="Bennetzen J.L."/>
            <person name="Chen S."/>
            <person name="Ma X."/>
            <person name="Wang X."/>
            <person name="Yssel A.E.J."/>
            <person name="Chaluvadi S.R."/>
            <person name="Johnson M."/>
            <person name="Gangashetty P."/>
            <person name="Hamidou F."/>
            <person name="Sanogo M.D."/>
            <person name="Zwaenepoel A."/>
            <person name="Wallace J."/>
            <person name="Van De Peer Y."/>
            <person name="Van Deynze A."/>
        </authorList>
    </citation>
    <scope>NUCLEOTIDE SEQUENCE</scope>
    <source>
        <tissue evidence="6">Leaves</tissue>
    </source>
</reference>
<dbReference type="InterPro" id="IPR023397">
    <property type="entry name" value="SAM-dep_MeTrfase_MraW_recog"/>
</dbReference>